<dbReference type="AlphaFoldDB" id="S3DD80"/>
<dbReference type="EMBL" id="KE145373">
    <property type="protein sequence ID" value="EPE24638.1"/>
    <property type="molecule type" value="Genomic_DNA"/>
</dbReference>
<dbReference type="RefSeq" id="XP_008088726.1">
    <property type="nucleotide sequence ID" value="XM_008090535.1"/>
</dbReference>
<dbReference type="Pfam" id="PF20150">
    <property type="entry name" value="2EXR"/>
    <property type="match status" value="1"/>
</dbReference>
<proteinExistence type="predicted"/>
<organism evidence="2 3">
    <name type="scientific">Glarea lozoyensis (strain ATCC 20868 / MF5171)</name>
    <dbReference type="NCBI Taxonomy" id="1116229"/>
    <lineage>
        <taxon>Eukaryota</taxon>
        <taxon>Fungi</taxon>
        <taxon>Dikarya</taxon>
        <taxon>Ascomycota</taxon>
        <taxon>Pezizomycotina</taxon>
        <taxon>Leotiomycetes</taxon>
        <taxon>Helotiales</taxon>
        <taxon>Helotiaceae</taxon>
        <taxon>Glarea</taxon>
    </lineage>
</organism>
<dbReference type="KEGG" id="glz:GLAREA_08491"/>
<dbReference type="InterPro" id="IPR045518">
    <property type="entry name" value="2EXR"/>
</dbReference>
<reference evidence="2 3" key="1">
    <citation type="journal article" date="2013" name="BMC Genomics">
        <title>Genomics-driven discovery of the pneumocandin biosynthetic gene cluster in the fungus Glarea lozoyensis.</title>
        <authorList>
            <person name="Chen L."/>
            <person name="Yue Q."/>
            <person name="Zhang X."/>
            <person name="Xiang M."/>
            <person name="Wang C."/>
            <person name="Li S."/>
            <person name="Che Y."/>
            <person name="Ortiz-Lopez F.J."/>
            <person name="Bills G.F."/>
            <person name="Liu X."/>
            <person name="An Z."/>
        </authorList>
    </citation>
    <scope>NUCLEOTIDE SEQUENCE [LARGE SCALE GENOMIC DNA]</scope>
    <source>
        <strain evidence="3">ATCC 20868 / MF5171</strain>
    </source>
</reference>
<dbReference type="GeneID" id="19467539"/>
<name>S3DD80_GLAL2</name>
<evidence type="ECO:0000313" key="3">
    <source>
        <dbReference type="Proteomes" id="UP000016922"/>
    </source>
</evidence>
<gene>
    <name evidence="2" type="ORF">GLAREA_08491</name>
</gene>
<sequence>MNASASSQAFFCFGSLPVELRIKIWEAALPTPRIIWPYHKDNPTTVELQDWEALNHTDRTKKSKFKIFTLLFVCNESHSTCWPLWVDPNRDTIVLRIDYFNPTTEPKFDLSRLENLAYTSTASQDAMATQVNYTGFALIKQQCPALQTLTFIAKESLDEDGWPYPVLPAQGSPCKFVQLIPLEGIFDHEVRHILTCCLQRMPCYDDLTS</sequence>
<feature type="domain" description="2EXR" evidence="1">
    <location>
        <begin position="10"/>
        <end position="84"/>
    </location>
</feature>
<dbReference type="PANTHER" id="PTHR35910:SF6">
    <property type="entry name" value="2EXR DOMAIN-CONTAINING PROTEIN"/>
    <property type="match status" value="1"/>
</dbReference>
<evidence type="ECO:0000313" key="2">
    <source>
        <dbReference type="EMBL" id="EPE24638.1"/>
    </source>
</evidence>
<accession>S3DD80</accession>
<dbReference type="HOGENOM" id="CLU_1315515_0_0_1"/>
<protein>
    <recommendedName>
        <fullName evidence="1">2EXR domain-containing protein</fullName>
    </recommendedName>
</protein>
<dbReference type="Proteomes" id="UP000016922">
    <property type="component" value="Unassembled WGS sequence"/>
</dbReference>
<keyword evidence="3" id="KW-1185">Reference proteome</keyword>
<dbReference type="OrthoDB" id="3557569at2759"/>
<evidence type="ECO:0000259" key="1">
    <source>
        <dbReference type="Pfam" id="PF20150"/>
    </source>
</evidence>
<dbReference type="PANTHER" id="PTHR35910">
    <property type="entry name" value="2EXR DOMAIN-CONTAINING PROTEIN"/>
    <property type="match status" value="1"/>
</dbReference>